<keyword evidence="2" id="KW-0503">Monooxygenase</keyword>
<proteinExistence type="inferred from homology"/>
<reference evidence="5" key="1">
    <citation type="journal article" date="2019" name="Int. J. Syst. Evol. Microbiol.">
        <title>The Global Catalogue of Microorganisms (GCM) 10K type strain sequencing project: providing services to taxonomists for standard genome sequencing and annotation.</title>
        <authorList>
            <consortium name="The Broad Institute Genomics Platform"/>
            <consortium name="The Broad Institute Genome Sequencing Center for Infectious Disease"/>
            <person name="Wu L."/>
            <person name="Ma J."/>
        </authorList>
    </citation>
    <scope>NUCLEOTIDE SEQUENCE [LARGE SCALE GENOMIC DNA]</scope>
    <source>
        <strain evidence="5">JCM 30846</strain>
    </source>
</reference>
<dbReference type="Gene3D" id="1.10.630.10">
    <property type="entry name" value="Cytochrome P450"/>
    <property type="match status" value="1"/>
</dbReference>
<keyword evidence="5" id="KW-1185">Reference proteome</keyword>
<protein>
    <submittedName>
        <fullName evidence="4">Cytochrome P450</fullName>
    </submittedName>
</protein>
<dbReference type="PRINTS" id="PR00385">
    <property type="entry name" value="P450"/>
</dbReference>
<gene>
    <name evidence="4" type="ORF">GCM10023082_01410</name>
</gene>
<accession>A0ABP7DLR1</accession>
<dbReference type="PANTHER" id="PTHR46696">
    <property type="entry name" value="P450, PUTATIVE (EUROFUNG)-RELATED"/>
    <property type="match status" value="1"/>
</dbReference>
<keyword evidence="2" id="KW-0560">Oxidoreductase</keyword>
<dbReference type="PANTHER" id="PTHR46696:SF1">
    <property type="entry name" value="CYTOCHROME P450 YJIB-RELATED"/>
    <property type="match status" value="1"/>
</dbReference>
<dbReference type="InterPro" id="IPR002397">
    <property type="entry name" value="Cyt_P450_B"/>
</dbReference>
<feature type="region of interest" description="Disordered" evidence="3">
    <location>
        <begin position="1"/>
        <end position="43"/>
    </location>
</feature>
<keyword evidence="2" id="KW-0408">Iron</keyword>
<comment type="similarity">
    <text evidence="1 2">Belongs to the cytochrome P450 family.</text>
</comment>
<keyword evidence="2" id="KW-0349">Heme</keyword>
<comment type="caution">
    <text evidence="4">The sequence shown here is derived from an EMBL/GenBank/DDBJ whole genome shotgun (WGS) entry which is preliminary data.</text>
</comment>
<dbReference type="CDD" id="cd11030">
    <property type="entry name" value="CYP105-like"/>
    <property type="match status" value="1"/>
</dbReference>
<sequence>MPPTSHPVEQERTEIPEYPMARAAGCPFDPPPPLREQQQESPLTRVRLWDGSTPWLVTRYAEQRALLADPRVSADITRPGYPAQAPVTGNSIGFILMDDPEHARLRRMVTAPFAIKRVEALRPRVQEIVDGLIDELLAGPRPVDLVQAFALPVPSLVICELLGVPYADHDFFQDNSKTIINRTTSVEERTAALGRLTAYLDDLVGQKLAHPREDLLSGLAERVRGGELERAEAARMGVLLLIAGHETTANMIALGTLALLEHPDQLDALRAADDPKDVARAVEELLRYLHITHTGRRRVATEDIEVAGRTVRAGEGLILANDIGNRDPEAFPDPDRLDLGRDARHHVAFGFGVHQCLGQPLARMELQVVYSTLYRRVPTLRLAADLGDIPFKHDGSVYGVYELPVTW</sequence>
<dbReference type="SUPFAM" id="SSF48264">
    <property type="entry name" value="Cytochrome P450"/>
    <property type="match status" value="1"/>
</dbReference>
<evidence type="ECO:0000313" key="5">
    <source>
        <dbReference type="Proteomes" id="UP001499884"/>
    </source>
</evidence>
<dbReference type="Proteomes" id="UP001499884">
    <property type="component" value="Unassembled WGS sequence"/>
</dbReference>
<dbReference type="InterPro" id="IPR017972">
    <property type="entry name" value="Cyt_P450_CS"/>
</dbReference>
<organism evidence="4 5">
    <name type="scientific">Streptomyces tremellae</name>
    <dbReference type="NCBI Taxonomy" id="1124239"/>
    <lineage>
        <taxon>Bacteria</taxon>
        <taxon>Bacillati</taxon>
        <taxon>Actinomycetota</taxon>
        <taxon>Actinomycetes</taxon>
        <taxon>Kitasatosporales</taxon>
        <taxon>Streptomycetaceae</taxon>
        <taxon>Streptomyces</taxon>
    </lineage>
</organism>
<dbReference type="Pfam" id="PF00067">
    <property type="entry name" value="p450"/>
    <property type="match status" value="1"/>
</dbReference>
<keyword evidence="2" id="KW-0479">Metal-binding</keyword>
<dbReference type="PROSITE" id="PS00086">
    <property type="entry name" value="CYTOCHROME_P450"/>
    <property type="match status" value="1"/>
</dbReference>
<dbReference type="RefSeq" id="WP_345639796.1">
    <property type="nucleotide sequence ID" value="NZ_BAABEP010000001.1"/>
</dbReference>
<dbReference type="InterPro" id="IPR001128">
    <property type="entry name" value="Cyt_P450"/>
</dbReference>
<dbReference type="InterPro" id="IPR036396">
    <property type="entry name" value="Cyt_P450_sf"/>
</dbReference>
<evidence type="ECO:0000256" key="2">
    <source>
        <dbReference type="RuleBase" id="RU000461"/>
    </source>
</evidence>
<dbReference type="EMBL" id="BAABEP010000001">
    <property type="protein sequence ID" value="GAA3707130.1"/>
    <property type="molecule type" value="Genomic_DNA"/>
</dbReference>
<evidence type="ECO:0000313" key="4">
    <source>
        <dbReference type="EMBL" id="GAA3707130.1"/>
    </source>
</evidence>
<name>A0ABP7DLR1_9ACTN</name>
<evidence type="ECO:0000256" key="3">
    <source>
        <dbReference type="SAM" id="MobiDB-lite"/>
    </source>
</evidence>
<dbReference type="PRINTS" id="PR00359">
    <property type="entry name" value="BP450"/>
</dbReference>
<evidence type="ECO:0000256" key="1">
    <source>
        <dbReference type="ARBA" id="ARBA00010617"/>
    </source>
</evidence>